<sequence>MIQFIQDLSRRSEEAAGGSSRSVSESEALDAYSRVVTTVAEDVSPAVVHIKVATDGKARRRSSEPSGGAGSGFLISPEGFIVTNSHVVAEARQMEIDLPDGRSYEGTLVGTDPATDIAVVRIFADHVPYVRFGASDRLRVGQLVVAIGNPYGFQYTVTAGVVSALGRTMRSYAGRMIDNVIQTDAALNPGNSGGPLVNASGEVVGVNTAVIRMAQGICFAVASNTAEYVAAKLITEGRVRRGYLGIAGQVFMLPLRVIHYNQLAQKSGIMIQQVLADSGAGNESLRPGDIVVGFGDQLVENIDDLHRLLDERTIGVPATLTILRKGRKMQVTVVPAEYDNRK</sequence>
<proteinExistence type="inferred from homology"/>
<gene>
    <name evidence="5" type="ORF">SAMN05421823_101108</name>
</gene>
<feature type="domain" description="PDZ" evidence="4">
    <location>
        <begin position="242"/>
        <end position="326"/>
    </location>
</feature>
<keyword evidence="2 5" id="KW-0645">Protease</keyword>
<dbReference type="EMBL" id="FNFO01000001">
    <property type="protein sequence ID" value="SDJ78558.1"/>
    <property type="molecule type" value="Genomic_DNA"/>
</dbReference>
<dbReference type="PANTHER" id="PTHR43343:SF3">
    <property type="entry name" value="PROTEASE DO-LIKE 8, CHLOROPLASTIC"/>
    <property type="match status" value="1"/>
</dbReference>
<dbReference type="Gene3D" id="2.30.42.10">
    <property type="match status" value="1"/>
</dbReference>
<name>A0A1G8WJL7_9BACT</name>
<evidence type="ECO:0000256" key="3">
    <source>
        <dbReference type="ARBA" id="ARBA00022801"/>
    </source>
</evidence>
<reference evidence="5 6" key="1">
    <citation type="submission" date="2016-10" db="EMBL/GenBank/DDBJ databases">
        <authorList>
            <person name="de Groot N.N."/>
        </authorList>
    </citation>
    <scope>NUCLEOTIDE SEQUENCE [LARGE SCALE GENOMIC DNA]</scope>
    <source>
        <strain evidence="5 6">DSM 25186</strain>
    </source>
</reference>
<dbReference type="Pfam" id="PF13180">
    <property type="entry name" value="PDZ_2"/>
    <property type="match status" value="1"/>
</dbReference>
<evidence type="ECO:0000256" key="2">
    <source>
        <dbReference type="ARBA" id="ARBA00022670"/>
    </source>
</evidence>
<dbReference type="SUPFAM" id="SSF50156">
    <property type="entry name" value="PDZ domain-like"/>
    <property type="match status" value="1"/>
</dbReference>
<protein>
    <submittedName>
        <fullName evidence="5">Serine protease, S1-C subfamily, contains C-terminal PDZ domain</fullName>
    </submittedName>
</protein>
<comment type="similarity">
    <text evidence="1">Belongs to the peptidase S1C family.</text>
</comment>
<keyword evidence="6" id="KW-1185">Reference proteome</keyword>
<dbReference type="Proteomes" id="UP000198510">
    <property type="component" value="Unassembled WGS sequence"/>
</dbReference>
<evidence type="ECO:0000313" key="5">
    <source>
        <dbReference type="EMBL" id="SDJ78558.1"/>
    </source>
</evidence>
<accession>A0A1G8WJL7</accession>
<dbReference type="PRINTS" id="PR00834">
    <property type="entry name" value="PROTEASES2C"/>
</dbReference>
<dbReference type="InterPro" id="IPR009003">
    <property type="entry name" value="Peptidase_S1_PA"/>
</dbReference>
<dbReference type="InterPro" id="IPR051201">
    <property type="entry name" value="Chloro_Bact_Ser_Proteases"/>
</dbReference>
<evidence type="ECO:0000256" key="1">
    <source>
        <dbReference type="ARBA" id="ARBA00010541"/>
    </source>
</evidence>
<dbReference type="GO" id="GO:0004252">
    <property type="term" value="F:serine-type endopeptidase activity"/>
    <property type="evidence" value="ECO:0007669"/>
    <property type="project" value="InterPro"/>
</dbReference>
<dbReference type="STRING" id="1075417.SAMN05421823_101108"/>
<organism evidence="5 6">
    <name type="scientific">Catalinimonas alkaloidigena</name>
    <dbReference type="NCBI Taxonomy" id="1075417"/>
    <lineage>
        <taxon>Bacteria</taxon>
        <taxon>Pseudomonadati</taxon>
        <taxon>Bacteroidota</taxon>
        <taxon>Cytophagia</taxon>
        <taxon>Cytophagales</taxon>
        <taxon>Catalimonadaceae</taxon>
        <taxon>Catalinimonas</taxon>
    </lineage>
</organism>
<evidence type="ECO:0000259" key="4">
    <source>
        <dbReference type="SMART" id="SM00228"/>
    </source>
</evidence>
<dbReference type="RefSeq" id="WP_089677859.1">
    <property type="nucleotide sequence ID" value="NZ_FNFO01000001.1"/>
</dbReference>
<dbReference type="InterPro" id="IPR001940">
    <property type="entry name" value="Peptidase_S1C"/>
</dbReference>
<dbReference type="PANTHER" id="PTHR43343">
    <property type="entry name" value="PEPTIDASE S12"/>
    <property type="match status" value="1"/>
</dbReference>
<dbReference type="InterPro" id="IPR036034">
    <property type="entry name" value="PDZ_sf"/>
</dbReference>
<evidence type="ECO:0000313" key="6">
    <source>
        <dbReference type="Proteomes" id="UP000198510"/>
    </source>
</evidence>
<dbReference type="GO" id="GO:0006508">
    <property type="term" value="P:proteolysis"/>
    <property type="evidence" value="ECO:0007669"/>
    <property type="project" value="UniProtKB-KW"/>
</dbReference>
<dbReference type="InterPro" id="IPR001478">
    <property type="entry name" value="PDZ"/>
</dbReference>
<dbReference type="Pfam" id="PF13365">
    <property type="entry name" value="Trypsin_2"/>
    <property type="match status" value="1"/>
</dbReference>
<dbReference type="SUPFAM" id="SSF50494">
    <property type="entry name" value="Trypsin-like serine proteases"/>
    <property type="match status" value="1"/>
</dbReference>
<dbReference type="AlphaFoldDB" id="A0A1G8WJL7"/>
<keyword evidence="3" id="KW-0378">Hydrolase</keyword>
<dbReference type="Gene3D" id="2.40.10.10">
    <property type="entry name" value="Trypsin-like serine proteases"/>
    <property type="match status" value="2"/>
</dbReference>
<dbReference type="InterPro" id="IPR043504">
    <property type="entry name" value="Peptidase_S1_PA_chymotrypsin"/>
</dbReference>
<dbReference type="SMART" id="SM00228">
    <property type="entry name" value="PDZ"/>
    <property type="match status" value="1"/>
</dbReference>
<dbReference type="OrthoDB" id="9758917at2"/>